<dbReference type="InterPro" id="IPR017946">
    <property type="entry name" value="PLC-like_Pdiesterase_TIM-brl"/>
</dbReference>
<dbReference type="InterPro" id="IPR030395">
    <property type="entry name" value="GP_PDE_dom"/>
</dbReference>
<keyword evidence="1" id="KW-0472">Membrane</keyword>
<dbReference type="STRING" id="378753.KRH_00660"/>
<keyword evidence="1" id="KW-0812">Transmembrane</keyword>
<feature type="transmembrane region" description="Helical" evidence="1">
    <location>
        <begin position="103"/>
        <end position="125"/>
    </location>
</feature>
<dbReference type="KEGG" id="krh:KRH_00660"/>
<dbReference type="GO" id="GO:0006629">
    <property type="term" value="P:lipid metabolic process"/>
    <property type="evidence" value="ECO:0007669"/>
    <property type="project" value="InterPro"/>
</dbReference>
<dbReference type="AlphaFoldDB" id="B2GJR4"/>
<evidence type="ECO:0000313" key="5">
    <source>
        <dbReference type="Proteomes" id="UP000008838"/>
    </source>
</evidence>
<sequence>MLAAVLVGLVILPLFRLALTGLIHWSGRSAISSGDYVSFLLSVQGIALVLVGLLVLSLLIVVNINGLMLIAADSLKGNHRATLWGDLRAALASFPRFLQPAGLLILAYVGLVVPLTGMGFGLSALSGLRIPNFITSVIYANPLYLSGHTALIILLAVVGVLSIFVFHAVLLRGTTVWGGFRFSWRLVRQQARLFFLGLLPRLVVLFLDYDLIRYIEDKHPEIETGYPFYFSVGEDEMLVRDYLILEEDAATPERIARIHAGGKKAVVWTVNTRESMEKFLGSEADGLITDHVTQVKDTEEEMAHRTDLQRVVDTLFVG</sequence>
<dbReference type="EMBL" id="AP009152">
    <property type="protein sequence ID" value="BAG28413.1"/>
    <property type="molecule type" value="Genomic_DNA"/>
</dbReference>
<gene>
    <name evidence="4" type="ordered locus">KRH_00660</name>
</gene>
<proteinExistence type="predicted"/>
<evidence type="ECO:0000259" key="2">
    <source>
        <dbReference type="Pfam" id="PF03009"/>
    </source>
</evidence>
<dbReference type="Proteomes" id="UP000008838">
    <property type="component" value="Chromosome"/>
</dbReference>
<feature type="transmembrane region" description="Helical" evidence="1">
    <location>
        <begin position="145"/>
        <end position="170"/>
    </location>
</feature>
<dbReference type="Gene3D" id="3.20.20.190">
    <property type="entry name" value="Phosphatidylinositol (PI) phosphodiesterase"/>
    <property type="match status" value="1"/>
</dbReference>
<dbReference type="RefSeq" id="WP_012397140.1">
    <property type="nucleotide sequence ID" value="NC_010617.1"/>
</dbReference>
<dbReference type="HOGENOM" id="CLU_873709_0_0_11"/>
<accession>B2GJR4</accession>
<dbReference type="SUPFAM" id="SSF51695">
    <property type="entry name" value="PLC-like phosphodiesterases"/>
    <property type="match status" value="1"/>
</dbReference>
<feature type="transmembrane region" description="Helical" evidence="1">
    <location>
        <begin position="36"/>
        <end position="62"/>
    </location>
</feature>
<feature type="domain" description="Glycerophosphoryl diester phosphodiesterase membrane" evidence="3">
    <location>
        <begin position="3"/>
        <end position="199"/>
    </location>
</feature>
<dbReference type="InterPro" id="IPR018476">
    <property type="entry name" value="GlyceroP-diester-Pdiesterase_M"/>
</dbReference>
<keyword evidence="5" id="KW-1185">Reference proteome</keyword>
<protein>
    <submittedName>
        <fullName evidence="4">Hypothetical membrane protein</fullName>
    </submittedName>
</protein>
<evidence type="ECO:0000256" key="1">
    <source>
        <dbReference type="SAM" id="Phobius"/>
    </source>
</evidence>
<dbReference type="Pfam" id="PF10110">
    <property type="entry name" value="GPDPase_memb"/>
    <property type="match status" value="1"/>
</dbReference>
<feature type="domain" description="GP-PDE" evidence="2">
    <location>
        <begin position="244"/>
        <end position="292"/>
    </location>
</feature>
<organism evidence="4 5">
    <name type="scientific">Kocuria rhizophila (strain ATCC 9341 / DSM 348 / NBRC 103217 / DC2201)</name>
    <dbReference type="NCBI Taxonomy" id="378753"/>
    <lineage>
        <taxon>Bacteria</taxon>
        <taxon>Bacillati</taxon>
        <taxon>Actinomycetota</taxon>
        <taxon>Actinomycetes</taxon>
        <taxon>Micrococcales</taxon>
        <taxon>Micrococcaceae</taxon>
        <taxon>Kocuria</taxon>
    </lineage>
</organism>
<evidence type="ECO:0000259" key="3">
    <source>
        <dbReference type="Pfam" id="PF10110"/>
    </source>
</evidence>
<dbReference type="GO" id="GO:0008081">
    <property type="term" value="F:phosphoric diester hydrolase activity"/>
    <property type="evidence" value="ECO:0007669"/>
    <property type="project" value="InterPro"/>
</dbReference>
<evidence type="ECO:0000313" key="4">
    <source>
        <dbReference type="EMBL" id="BAG28413.1"/>
    </source>
</evidence>
<dbReference type="OrthoDB" id="9758957at2"/>
<dbReference type="eggNOG" id="COG0584">
    <property type="taxonomic scope" value="Bacteria"/>
</dbReference>
<reference evidence="4 5" key="1">
    <citation type="journal article" date="2008" name="J. Bacteriol.">
        <title>Complete genome sequence of the soil actinomycete Kocuria rhizophila.</title>
        <authorList>
            <person name="Takarada H."/>
            <person name="Sekine M."/>
            <person name="Kosugi H."/>
            <person name="Matsuo Y."/>
            <person name="Fujisawa T."/>
            <person name="Omata S."/>
            <person name="Kishi E."/>
            <person name="Shimizu A."/>
            <person name="Tsukatani N."/>
            <person name="Tanikawa S."/>
            <person name="Fujita N."/>
            <person name="Harayama S."/>
        </authorList>
    </citation>
    <scope>NUCLEOTIDE SEQUENCE [LARGE SCALE GENOMIC DNA]</scope>
    <source>
        <strain evidence="5">ATCC 9341 / DSM 348 / NBRC 103217 / DC2201</strain>
    </source>
</reference>
<name>B2GJR4_KOCRD</name>
<dbReference type="Pfam" id="PF03009">
    <property type="entry name" value="GDPD"/>
    <property type="match status" value="1"/>
</dbReference>
<keyword evidence="1" id="KW-1133">Transmembrane helix</keyword>